<comment type="caution">
    <text evidence="1">The sequence shown here is derived from an EMBL/GenBank/DDBJ whole genome shotgun (WGS) entry which is preliminary data.</text>
</comment>
<dbReference type="EMBL" id="LWDX02003926">
    <property type="protein sequence ID" value="OEL37861.1"/>
    <property type="molecule type" value="Genomic_DNA"/>
</dbReference>
<keyword evidence="2" id="KW-1185">Reference proteome</keyword>
<accession>A0A1E5WKB4</accession>
<evidence type="ECO:0000313" key="1">
    <source>
        <dbReference type="EMBL" id="OEL37861.1"/>
    </source>
</evidence>
<proteinExistence type="predicted"/>
<gene>
    <name evidence="1" type="ORF">BAE44_0001118</name>
</gene>
<dbReference type="Proteomes" id="UP000095767">
    <property type="component" value="Unassembled WGS sequence"/>
</dbReference>
<name>A0A1E5WKB4_9POAL</name>
<sequence length="33" mass="3836">MQTQSEMHLIDIRIPLHMNHLGICPQYNNSPCT</sequence>
<protein>
    <submittedName>
        <fullName evidence="1">Uncharacterized protein</fullName>
    </submittedName>
</protein>
<organism evidence="1 2">
    <name type="scientific">Dichanthelium oligosanthes</name>
    <dbReference type="NCBI Taxonomy" id="888268"/>
    <lineage>
        <taxon>Eukaryota</taxon>
        <taxon>Viridiplantae</taxon>
        <taxon>Streptophyta</taxon>
        <taxon>Embryophyta</taxon>
        <taxon>Tracheophyta</taxon>
        <taxon>Spermatophyta</taxon>
        <taxon>Magnoliopsida</taxon>
        <taxon>Liliopsida</taxon>
        <taxon>Poales</taxon>
        <taxon>Poaceae</taxon>
        <taxon>PACMAD clade</taxon>
        <taxon>Panicoideae</taxon>
        <taxon>Panicodae</taxon>
        <taxon>Paniceae</taxon>
        <taxon>Dichantheliinae</taxon>
        <taxon>Dichanthelium</taxon>
    </lineage>
</organism>
<evidence type="ECO:0000313" key="2">
    <source>
        <dbReference type="Proteomes" id="UP000095767"/>
    </source>
</evidence>
<dbReference type="AlphaFoldDB" id="A0A1E5WKB4"/>
<reference evidence="1 2" key="1">
    <citation type="submission" date="2016-09" db="EMBL/GenBank/DDBJ databases">
        <title>The draft genome of Dichanthelium oligosanthes: A C3 panicoid grass species.</title>
        <authorList>
            <person name="Studer A.J."/>
            <person name="Schnable J.C."/>
            <person name="Brutnell T.P."/>
        </authorList>
    </citation>
    <scope>NUCLEOTIDE SEQUENCE [LARGE SCALE GENOMIC DNA]</scope>
    <source>
        <strain evidence="2">cv. Kellogg 1175</strain>
        <tissue evidence="1">Leaf</tissue>
    </source>
</reference>